<dbReference type="FunFam" id="3.30.200.20:FF:000246">
    <property type="entry name" value="Pim proto-oncogene, serine/threonine kinase,-related 152"/>
    <property type="match status" value="1"/>
</dbReference>
<keyword evidence="3 11" id="KW-0723">Serine/threonine-protein kinase</keyword>
<proteinExistence type="inferred from homology"/>
<dbReference type="GO" id="GO:0005737">
    <property type="term" value="C:cytoplasm"/>
    <property type="evidence" value="ECO:0007669"/>
    <property type="project" value="TreeGrafter"/>
</dbReference>
<evidence type="ECO:0000259" key="12">
    <source>
        <dbReference type="PROSITE" id="PS50011"/>
    </source>
</evidence>
<dbReference type="EMBL" id="JAYKXH010000012">
    <property type="protein sequence ID" value="KAK7150471.1"/>
    <property type="molecule type" value="Genomic_DNA"/>
</dbReference>
<dbReference type="InterPro" id="IPR008271">
    <property type="entry name" value="Ser/Thr_kinase_AS"/>
</dbReference>
<keyword evidence="6" id="KW-0418">Kinase</keyword>
<dbReference type="Gene3D" id="1.10.510.10">
    <property type="entry name" value="Transferase(Phosphotransferase) domain 1"/>
    <property type="match status" value="1"/>
</dbReference>
<dbReference type="Gene3D" id="3.30.200.20">
    <property type="entry name" value="Phosphorylase Kinase, domain 1"/>
    <property type="match status" value="1"/>
</dbReference>
<sequence>MELAICRPSAASDRENVLKVAPITEEKHSHRLDEMLAETSEVDYGREAGREETEKLCQSTVAGTSQSHIDDIREAPTSISEALHNAEAQLEQEVLQPAVSPKADEGIDCAASPAAVSTEKPNKDNIFWRYNFGDKLGKGGFGSVRKGIRIKDGLKVAVKCVRKTPRTTHISTPFHPKPLPLEIALAVIANRDPSCRNIIQVLDWQDDPERYIMVMERPLPSMDMGTFLKLNRGVLDELTARHIMQQVNYAANVCCYRGVFHRDIKLENLLVNPSTLEVKLIDFSCADLMKDSAYDSYCGTMPYFPPEYFDTGRYHAKPATVFSLGVLLVRMILGHFPTANEVYHLINNDWSRFVVSQECCNFMQACLQRHPDHRLHLEHVHCHDWFLLVLPDNQSHYQNAM</sequence>
<accession>A0AAN9CU28</accession>
<dbReference type="Proteomes" id="UP001364617">
    <property type="component" value="Unassembled WGS sequence"/>
</dbReference>
<dbReference type="GO" id="GO:0043066">
    <property type="term" value="P:negative regulation of apoptotic process"/>
    <property type="evidence" value="ECO:0007669"/>
    <property type="project" value="TreeGrafter"/>
</dbReference>
<dbReference type="GO" id="GO:0004674">
    <property type="term" value="F:protein serine/threonine kinase activity"/>
    <property type="evidence" value="ECO:0007669"/>
    <property type="project" value="UniProtKB-KW"/>
</dbReference>
<dbReference type="SUPFAM" id="SSF56112">
    <property type="entry name" value="Protein kinase-like (PK-like)"/>
    <property type="match status" value="1"/>
</dbReference>
<organism evidence="13 14">
    <name type="scientific">Phoxinus phoxinus</name>
    <name type="common">Eurasian minnow</name>
    <dbReference type="NCBI Taxonomy" id="58324"/>
    <lineage>
        <taxon>Eukaryota</taxon>
        <taxon>Metazoa</taxon>
        <taxon>Chordata</taxon>
        <taxon>Craniata</taxon>
        <taxon>Vertebrata</taxon>
        <taxon>Euteleostomi</taxon>
        <taxon>Actinopterygii</taxon>
        <taxon>Neopterygii</taxon>
        <taxon>Teleostei</taxon>
        <taxon>Ostariophysi</taxon>
        <taxon>Cypriniformes</taxon>
        <taxon>Leuciscidae</taxon>
        <taxon>Phoxininae</taxon>
        <taxon>Phoxinus</taxon>
    </lineage>
</organism>
<dbReference type="PROSITE" id="PS00108">
    <property type="entry name" value="PROTEIN_KINASE_ST"/>
    <property type="match status" value="1"/>
</dbReference>
<reference evidence="13 14" key="1">
    <citation type="submission" date="2024-02" db="EMBL/GenBank/DDBJ databases">
        <title>Chromosome-level genome assembly of the Eurasian Minnow (Phoxinus phoxinus).</title>
        <authorList>
            <person name="Oriowo T.O."/>
            <person name="Martin S."/>
            <person name="Stange M."/>
            <person name="Chrysostomakis Y."/>
            <person name="Brown T."/>
            <person name="Winkler S."/>
            <person name="Kukowka S."/>
            <person name="Myers E.W."/>
            <person name="Bohne A."/>
        </authorList>
    </citation>
    <scope>NUCLEOTIDE SEQUENCE [LARGE SCALE GENOMIC DNA]</scope>
    <source>
        <strain evidence="13">ZFMK-TIS-60720</strain>
        <tissue evidence="13">Whole Organism</tissue>
    </source>
</reference>
<keyword evidence="5 10" id="KW-0547">Nucleotide-binding</keyword>
<dbReference type="InterPro" id="IPR011009">
    <property type="entry name" value="Kinase-like_dom_sf"/>
</dbReference>
<dbReference type="SMART" id="SM00220">
    <property type="entry name" value="S_TKc"/>
    <property type="match status" value="1"/>
</dbReference>
<evidence type="ECO:0000256" key="1">
    <source>
        <dbReference type="ARBA" id="ARBA00005505"/>
    </source>
</evidence>
<dbReference type="PROSITE" id="PS50011">
    <property type="entry name" value="PROTEIN_KINASE_DOM"/>
    <property type="match status" value="1"/>
</dbReference>
<evidence type="ECO:0000256" key="10">
    <source>
        <dbReference type="PROSITE-ProRule" id="PRU10141"/>
    </source>
</evidence>
<dbReference type="InterPro" id="IPR000719">
    <property type="entry name" value="Prot_kinase_dom"/>
</dbReference>
<evidence type="ECO:0000256" key="6">
    <source>
        <dbReference type="ARBA" id="ARBA00022777"/>
    </source>
</evidence>
<comment type="catalytic activity">
    <reaction evidence="8">
        <text>L-threonyl-[protein] + ATP = O-phospho-L-threonyl-[protein] + ADP + H(+)</text>
        <dbReference type="Rhea" id="RHEA:46608"/>
        <dbReference type="Rhea" id="RHEA-COMP:11060"/>
        <dbReference type="Rhea" id="RHEA-COMP:11605"/>
        <dbReference type="ChEBI" id="CHEBI:15378"/>
        <dbReference type="ChEBI" id="CHEBI:30013"/>
        <dbReference type="ChEBI" id="CHEBI:30616"/>
        <dbReference type="ChEBI" id="CHEBI:61977"/>
        <dbReference type="ChEBI" id="CHEBI:456216"/>
        <dbReference type="EC" id="2.7.11.1"/>
    </reaction>
</comment>
<comment type="caution">
    <text evidence="13">The sequence shown here is derived from an EMBL/GenBank/DDBJ whole genome shotgun (WGS) entry which is preliminary data.</text>
</comment>
<dbReference type="InterPro" id="IPR051138">
    <property type="entry name" value="PIM_Ser/Thr_kinase"/>
</dbReference>
<protein>
    <recommendedName>
        <fullName evidence="2">non-specific serine/threonine protein kinase</fullName>
        <ecNumber evidence="2">2.7.11.1</ecNumber>
    </recommendedName>
</protein>
<keyword evidence="4" id="KW-0808">Transferase</keyword>
<dbReference type="InterPro" id="IPR017441">
    <property type="entry name" value="Protein_kinase_ATP_BS"/>
</dbReference>
<evidence type="ECO:0000256" key="9">
    <source>
        <dbReference type="ARBA" id="ARBA00048679"/>
    </source>
</evidence>
<dbReference type="PROSITE" id="PS00107">
    <property type="entry name" value="PROTEIN_KINASE_ATP"/>
    <property type="match status" value="1"/>
</dbReference>
<dbReference type="AlphaFoldDB" id="A0AAN9CU28"/>
<dbReference type="GO" id="GO:0005524">
    <property type="term" value="F:ATP binding"/>
    <property type="evidence" value="ECO:0007669"/>
    <property type="project" value="UniProtKB-UniRule"/>
</dbReference>
<dbReference type="Pfam" id="PF00069">
    <property type="entry name" value="Pkinase"/>
    <property type="match status" value="1"/>
</dbReference>
<feature type="binding site" evidence="10">
    <location>
        <position position="163"/>
    </location>
    <ligand>
        <name>ATP</name>
        <dbReference type="ChEBI" id="CHEBI:30616"/>
    </ligand>
</feature>
<keyword evidence="7 10" id="KW-0067">ATP-binding</keyword>
<evidence type="ECO:0000313" key="14">
    <source>
        <dbReference type="Proteomes" id="UP001364617"/>
    </source>
</evidence>
<evidence type="ECO:0000256" key="11">
    <source>
        <dbReference type="RuleBase" id="RU000304"/>
    </source>
</evidence>
<evidence type="ECO:0000256" key="4">
    <source>
        <dbReference type="ARBA" id="ARBA00022679"/>
    </source>
</evidence>
<keyword evidence="14" id="KW-1185">Reference proteome</keyword>
<evidence type="ECO:0000256" key="2">
    <source>
        <dbReference type="ARBA" id="ARBA00012513"/>
    </source>
</evidence>
<feature type="domain" description="Protein kinase" evidence="12">
    <location>
        <begin position="130"/>
        <end position="386"/>
    </location>
</feature>
<dbReference type="EC" id="2.7.11.1" evidence="2"/>
<dbReference type="PANTHER" id="PTHR22984">
    <property type="entry name" value="SERINE/THREONINE-PROTEIN KINASE PIM"/>
    <property type="match status" value="1"/>
</dbReference>
<evidence type="ECO:0000256" key="3">
    <source>
        <dbReference type="ARBA" id="ARBA00022527"/>
    </source>
</evidence>
<comment type="catalytic activity">
    <reaction evidence="9">
        <text>L-seryl-[protein] + ATP = O-phospho-L-seryl-[protein] + ADP + H(+)</text>
        <dbReference type="Rhea" id="RHEA:17989"/>
        <dbReference type="Rhea" id="RHEA-COMP:9863"/>
        <dbReference type="Rhea" id="RHEA-COMP:11604"/>
        <dbReference type="ChEBI" id="CHEBI:15378"/>
        <dbReference type="ChEBI" id="CHEBI:29999"/>
        <dbReference type="ChEBI" id="CHEBI:30616"/>
        <dbReference type="ChEBI" id="CHEBI:83421"/>
        <dbReference type="ChEBI" id="CHEBI:456216"/>
        <dbReference type="EC" id="2.7.11.1"/>
    </reaction>
</comment>
<gene>
    <name evidence="13" type="ORF">R3I93_011646</name>
</gene>
<comment type="similarity">
    <text evidence="1">Belongs to the protein kinase superfamily. CAMK Ser/Thr protein kinase family. PIM subfamily.</text>
</comment>
<evidence type="ECO:0000256" key="5">
    <source>
        <dbReference type="ARBA" id="ARBA00022741"/>
    </source>
</evidence>
<evidence type="ECO:0000256" key="7">
    <source>
        <dbReference type="ARBA" id="ARBA00022840"/>
    </source>
</evidence>
<dbReference type="GO" id="GO:0007346">
    <property type="term" value="P:regulation of mitotic cell cycle"/>
    <property type="evidence" value="ECO:0007669"/>
    <property type="project" value="TreeGrafter"/>
</dbReference>
<name>A0AAN9CU28_9TELE</name>
<dbReference type="FunFam" id="1.10.510.10:FF:000392">
    <property type="entry name" value="Pim proto-oncogene, serine/threonine kinase,-related 152"/>
    <property type="match status" value="1"/>
</dbReference>
<evidence type="ECO:0000313" key="13">
    <source>
        <dbReference type="EMBL" id="KAK7150471.1"/>
    </source>
</evidence>
<dbReference type="PANTHER" id="PTHR22984:SF11">
    <property type="entry name" value="AURORA KINASE-RELATED"/>
    <property type="match status" value="1"/>
</dbReference>
<evidence type="ECO:0000256" key="8">
    <source>
        <dbReference type="ARBA" id="ARBA00047899"/>
    </source>
</evidence>